<dbReference type="SUPFAM" id="SSF75304">
    <property type="entry name" value="Amidase signature (AS) enzymes"/>
    <property type="match status" value="1"/>
</dbReference>
<dbReference type="PANTHER" id="PTHR11895:SF151">
    <property type="entry name" value="GLUTAMYL-TRNA(GLN) AMIDOTRANSFERASE SUBUNIT A"/>
    <property type="match status" value="1"/>
</dbReference>
<evidence type="ECO:0000313" key="4">
    <source>
        <dbReference type="Proteomes" id="UP001604043"/>
    </source>
</evidence>
<dbReference type="Pfam" id="PF01425">
    <property type="entry name" value="Amidase"/>
    <property type="match status" value="1"/>
</dbReference>
<evidence type="ECO:0000259" key="2">
    <source>
        <dbReference type="Pfam" id="PF01425"/>
    </source>
</evidence>
<comment type="similarity">
    <text evidence="1">Belongs to the amidase family.</text>
</comment>
<reference evidence="3 4" key="1">
    <citation type="submission" date="2024-02" db="EMBL/GenBank/DDBJ databases">
        <title>Expansion and revision of Xanthobacter and proposal of Roseixanthobacter gen. nov.</title>
        <authorList>
            <person name="Soltysiak M.P.M."/>
            <person name="Jalihal A."/>
            <person name="Ory A."/>
            <person name="Chrisophersen C."/>
            <person name="Lee A.D."/>
            <person name="Boulton J."/>
            <person name="Springer M."/>
        </authorList>
    </citation>
    <scope>NUCLEOTIDE SEQUENCE [LARGE SCALE GENOMIC DNA]</scope>
    <source>
        <strain evidence="3 4">CB5</strain>
    </source>
</reference>
<evidence type="ECO:0000256" key="1">
    <source>
        <dbReference type="ARBA" id="ARBA00009199"/>
    </source>
</evidence>
<dbReference type="Gene3D" id="3.90.1300.10">
    <property type="entry name" value="Amidase signature (AS) domain"/>
    <property type="match status" value="1"/>
</dbReference>
<dbReference type="InterPro" id="IPR036928">
    <property type="entry name" value="AS_sf"/>
</dbReference>
<dbReference type="InterPro" id="IPR023631">
    <property type="entry name" value="Amidase_dom"/>
</dbReference>
<feature type="domain" description="Amidase" evidence="2">
    <location>
        <begin position="14"/>
        <end position="436"/>
    </location>
</feature>
<dbReference type="Proteomes" id="UP001604043">
    <property type="component" value="Unassembled WGS sequence"/>
</dbReference>
<protein>
    <submittedName>
        <fullName evidence="3">Amidase family protein</fullName>
    </submittedName>
</protein>
<gene>
    <name evidence="3" type="ORF">V5F30_11790</name>
</gene>
<comment type="caution">
    <text evidence="3">The sequence shown here is derived from an EMBL/GenBank/DDBJ whole genome shotgun (WGS) entry which is preliminary data.</text>
</comment>
<dbReference type="InterPro" id="IPR000120">
    <property type="entry name" value="Amidase"/>
</dbReference>
<name>A0ABW6ZIA5_9HYPH</name>
<dbReference type="EMBL" id="JBAFUR010000002">
    <property type="protein sequence ID" value="MFG1252883.1"/>
    <property type="molecule type" value="Genomic_DNA"/>
</dbReference>
<dbReference type="PANTHER" id="PTHR11895">
    <property type="entry name" value="TRANSAMIDASE"/>
    <property type="match status" value="1"/>
</dbReference>
<keyword evidence="4" id="KW-1185">Reference proteome</keyword>
<sequence length="454" mass="47271">MRRGDITAEAYALALLDRATALSQLNAFRVLDGDILLEAARDADRKRASGARLGELHGLPIPVKDSVNTRSLPTSYGTAALRDFRPAADAAVVKALLAQEGILMGKTNLHELSFGWTSNNGTFGAVRNPYDLSRIPGGSSGGSAAAVAARIAPLAVAEDTWASIRLPAACCGLAGLRPTYGRYPDEGIMPLTTMFDQVGPIARTVADLALFDAAVTGDERPVDPLPLKGVRIGVPLAFFWEGLDAEVERLATEALRKLIDAGAVVVEAPLPEIVARAPDMAATIISFEAQASIAGFLARSPAGVSFDGMFASVSDTVKTLFKALALPPNRPSREQHETALALRAAMTAQMTDWFVRTGVAALLFPATMIPPPPIGEEDEVTINGARVPLAVAVARNMALGSCTGFPSLILPAGLTRGGLPVGLELLGPAGSDRTLLALGLALAPVLGSVPPPNL</sequence>
<accession>A0ABW6ZIA5</accession>
<dbReference type="RefSeq" id="WP_394007591.1">
    <property type="nucleotide sequence ID" value="NZ_JBAFUR010000002.1"/>
</dbReference>
<evidence type="ECO:0000313" key="3">
    <source>
        <dbReference type="EMBL" id="MFG1252883.1"/>
    </source>
</evidence>
<proteinExistence type="inferred from homology"/>
<organism evidence="3 4">
    <name type="scientific">Xanthobacter aminoxidans</name>
    <dbReference type="NCBI Taxonomy" id="186280"/>
    <lineage>
        <taxon>Bacteria</taxon>
        <taxon>Pseudomonadati</taxon>
        <taxon>Pseudomonadota</taxon>
        <taxon>Alphaproteobacteria</taxon>
        <taxon>Hyphomicrobiales</taxon>
        <taxon>Xanthobacteraceae</taxon>
        <taxon>Xanthobacter</taxon>
    </lineage>
</organism>